<proteinExistence type="predicted"/>
<dbReference type="EMBL" id="JAXIOK010000014">
    <property type="protein sequence ID" value="KAK4754844.1"/>
    <property type="molecule type" value="Genomic_DNA"/>
</dbReference>
<comment type="caution">
    <text evidence="2">The sequence shown here is derived from an EMBL/GenBank/DDBJ whole genome shotgun (WGS) entry which is preliminary data.</text>
</comment>
<keyword evidence="3" id="KW-1185">Reference proteome</keyword>
<dbReference type="AlphaFoldDB" id="A0AAN7JXU0"/>
<gene>
    <name evidence="2" type="ORF">SAY87_008601</name>
</gene>
<feature type="chain" id="PRO_5042838352" evidence="1">
    <location>
        <begin position="19"/>
        <end position="101"/>
    </location>
</feature>
<feature type="signal peptide" evidence="1">
    <location>
        <begin position="1"/>
        <end position="18"/>
    </location>
</feature>
<evidence type="ECO:0000313" key="3">
    <source>
        <dbReference type="Proteomes" id="UP001345219"/>
    </source>
</evidence>
<evidence type="ECO:0000313" key="2">
    <source>
        <dbReference type="EMBL" id="KAK4754844.1"/>
    </source>
</evidence>
<evidence type="ECO:0000256" key="1">
    <source>
        <dbReference type="SAM" id="SignalP"/>
    </source>
</evidence>
<protein>
    <submittedName>
        <fullName evidence="2">Uncharacterized protein</fullName>
    </submittedName>
</protein>
<name>A0AAN7JXU0_9MYRT</name>
<keyword evidence="1" id="KW-0732">Signal</keyword>
<organism evidence="2 3">
    <name type="scientific">Trapa incisa</name>
    <dbReference type="NCBI Taxonomy" id="236973"/>
    <lineage>
        <taxon>Eukaryota</taxon>
        <taxon>Viridiplantae</taxon>
        <taxon>Streptophyta</taxon>
        <taxon>Embryophyta</taxon>
        <taxon>Tracheophyta</taxon>
        <taxon>Spermatophyta</taxon>
        <taxon>Magnoliopsida</taxon>
        <taxon>eudicotyledons</taxon>
        <taxon>Gunneridae</taxon>
        <taxon>Pentapetalae</taxon>
        <taxon>rosids</taxon>
        <taxon>malvids</taxon>
        <taxon>Myrtales</taxon>
        <taxon>Lythraceae</taxon>
        <taxon>Trapa</taxon>
    </lineage>
</organism>
<sequence length="101" mass="10996">MAIPLVAMFPNSITLVLAGNWNNSPGDSSMNRITATTTGPQSALMTVGLVFNCRCQGEWEEMVAGDLIVRSFLAEKEMCWGCQTWCEGTPWGQEGSKALSY</sequence>
<accession>A0AAN7JXU0</accession>
<reference evidence="2 3" key="1">
    <citation type="journal article" date="2023" name="Hortic Res">
        <title>Pangenome of water caltrop reveals structural variations and asymmetric subgenome divergence after allopolyploidization.</title>
        <authorList>
            <person name="Zhang X."/>
            <person name="Chen Y."/>
            <person name="Wang L."/>
            <person name="Yuan Y."/>
            <person name="Fang M."/>
            <person name="Shi L."/>
            <person name="Lu R."/>
            <person name="Comes H.P."/>
            <person name="Ma Y."/>
            <person name="Chen Y."/>
            <person name="Huang G."/>
            <person name="Zhou Y."/>
            <person name="Zheng Z."/>
            <person name="Qiu Y."/>
        </authorList>
    </citation>
    <scope>NUCLEOTIDE SEQUENCE [LARGE SCALE GENOMIC DNA]</scope>
    <source>
        <tissue evidence="2">Roots</tissue>
    </source>
</reference>
<dbReference type="Proteomes" id="UP001345219">
    <property type="component" value="Chromosome 8"/>
</dbReference>